<dbReference type="Proteomes" id="UP001432180">
    <property type="component" value="Chromosome"/>
</dbReference>
<evidence type="ECO:0000313" key="7">
    <source>
        <dbReference type="Proteomes" id="UP001432180"/>
    </source>
</evidence>
<dbReference type="Pfam" id="PF08479">
    <property type="entry name" value="POTRA_2"/>
    <property type="match status" value="1"/>
</dbReference>
<proteinExistence type="predicted"/>
<keyword evidence="7" id="KW-1185">Reference proteome</keyword>
<evidence type="ECO:0000259" key="5">
    <source>
        <dbReference type="Pfam" id="PF08479"/>
    </source>
</evidence>
<gene>
    <name evidence="6" type="primary">hxuB</name>
    <name evidence="6" type="ORF">Thiowin_02971</name>
</gene>
<dbReference type="EMBL" id="CP121472">
    <property type="protein sequence ID" value="WPL17928.1"/>
    <property type="molecule type" value="Genomic_DNA"/>
</dbReference>
<dbReference type="InterPro" id="IPR013686">
    <property type="entry name" value="Polypept-transport_assoc_ShlB"/>
</dbReference>
<name>A0ABZ0SB76_9GAMM</name>
<keyword evidence="1" id="KW-1134">Transmembrane beta strand</keyword>
<feature type="domain" description="Polypeptide-transport-associated ShlB-type" evidence="5">
    <location>
        <begin position="63"/>
        <end position="139"/>
    </location>
</feature>
<keyword evidence="3" id="KW-0998">Cell outer membrane</keyword>
<feature type="domain" description="Haemolysin activator HlyB C-terminal" evidence="4">
    <location>
        <begin position="201"/>
        <end position="516"/>
    </location>
</feature>
<organism evidence="6 7">
    <name type="scientific">Thiorhodovibrio winogradskyi</name>
    <dbReference type="NCBI Taxonomy" id="77007"/>
    <lineage>
        <taxon>Bacteria</taxon>
        <taxon>Pseudomonadati</taxon>
        <taxon>Pseudomonadota</taxon>
        <taxon>Gammaproteobacteria</taxon>
        <taxon>Chromatiales</taxon>
        <taxon>Chromatiaceae</taxon>
        <taxon>Thiorhodovibrio</taxon>
    </lineage>
</organism>
<evidence type="ECO:0000259" key="4">
    <source>
        <dbReference type="Pfam" id="PF03865"/>
    </source>
</evidence>
<reference evidence="6 7" key="1">
    <citation type="journal article" date="2023" name="Microorganisms">
        <title>Thiorhodovibrio frisius and Trv. litoralis spp. nov., Two Novel Members from a Clade of Fastidious Purple Sulfur Bacteria That Exhibit Unique Red-Shifted Light-Harvesting Capabilities.</title>
        <authorList>
            <person name="Methner A."/>
            <person name="Kuzyk S.B."/>
            <person name="Petersen J."/>
            <person name="Bauer S."/>
            <person name="Brinkmann H."/>
            <person name="Sichau K."/>
            <person name="Wanner G."/>
            <person name="Wolf J."/>
            <person name="Neumann-Schaal M."/>
            <person name="Henke P."/>
            <person name="Tank M."/>
            <person name="Sproer C."/>
            <person name="Bunk B."/>
            <person name="Overmann J."/>
        </authorList>
    </citation>
    <scope>NUCLEOTIDE SEQUENCE [LARGE SCALE GENOMIC DNA]</scope>
    <source>
        <strain evidence="6 7">DSM 6702</strain>
    </source>
</reference>
<dbReference type="Pfam" id="PF03865">
    <property type="entry name" value="ShlB"/>
    <property type="match status" value="1"/>
</dbReference>
<evidence type="ECO:0000256" key="3">
    <source>
        <dbReference type="ARBA" id="ARBA00023237"/>
    </source>
</evidence>
<evidence type="ECO:0000256" key="1">
    <source>
        <dbReference type="ARBA" id="ARBA00022452"/>
    </source>
</evidence>
<sequence length="558" mass="62367">MSRHTRAARAMVAQAHLSPRRGKISTIYPLLGCLVLASSIVLANPTPESGTDHPPASASEPGFVLRSVHFDGGNQLPNHGLDAIIEPFLNQWTTLAEVEELRYRLTKHHVDQGYTNSGVVLVPNQIITDGVLQFRVIAGRLQEVRVSGQGRLHPDYVRRRIHREPDAVFNRFELQERFQLLLQDKLIDQIHGTLQPGDGPGTAILDLAVTPARTWEVYLRTDNARPPSTGAERGYIGGTLRNLTRWGDELDLYIGLGYEGQGKEGGIDWSIPLNARGTRFSIGYERSDAALIEELLRELDINSETQRAEVALAHPLWHNLRSSLELGLMLSWAENTTTLLGEPFSFSLGAVSGESRVAATRLFVNYAWGSDRQAFALYSQFSLGIDALDATIHSNGWPDSDFFSWLGQVQYVRNLTDKGTQLILRGAAQFSNDTLLPLERFAVGGLYTVRGYRENTLVGDQGYAATLELRYPLWQGQGFAQTDQSLQLAVFTDVGSVWDHARYRERQTLASVGFGLLWTMAERLRAEFYYGHALEKIDEASEDDLQDRGFHFLVQVDF</sequence>
<keyword evidence="1" id="KW-0472">Membrane</keyword>
<dbReference type="InterPro" id="IPR051544">
    <property type="entry name" value="TPS_OM_transporter"/>
</dbReference>
<dbReference type="PANTHER" id="PTHR34597:SF3">
    <property type="entry name" value="OUTER MEMBRANE TRANSPORTER CDIB"/>
    <property type="match status" value="1"/>
</dbReference>
<dbReference type="InterPro" id="IPR005565">
    <property type="entry name" value="Hemolysn_activator_HlyB_C"/>
</dbReference>
<keyword evidence="2" id="KW-0812">Transmembrane</keyword>
<dbReference type="PANTHER" id="PTHR34597">
    <property type="entry name" value="SLR1661 PROTEIN"/>
    <property type="match status" value="1"/>
</dbReference>
<dbReference type="Gene3D" id="3.10.20.310">
    <property type="entry name" value="membrane protein fhac"/>
    <property type="match status" value="1"/>
</dbReference>
<evidence type="ECO:0000256" key="2">
    <source>
        <dbReference type="ARBA" id="ARBA00022692"/>
    </source>
</evidence>
<evidence type="ECO:0000313" key="6">
    <source>
        <dbReference type="EMBL" id="WPL17928.1"/>
    </source>
</evidence>
<dbReference type="Gene3D" id="2.40.160.50">
    <property type="entry name" value="membrane protein fhac: a member of the omp85/tpsb transporter family"/>
    <property type="match status" value="1"/>
</dbReference>
<protein>
    <submittedName>
        <fullName evidence="6">Heme/hemopexin transporter protein HuxB</fullName>
    </submittedName>
</protein>
<accession>A0ABZ0SB76</accession>